<feature type="domain" description="B30.2/SPRY" evidence="10">
    <location>
        <begin position="345"/>
        <end position="541"/>
    </location>
</feature>
<dbReference type="InterPro" id="IPR003879">
    <property type="entry name" value="Butyrophylin_SPRY"/>
</dbReference>
<dbReference type="InterPro" id="IPR017907">
    <property type="entry name" value="Znf_RING_CS"/>
</dbReference>
<keyword evidence="4" id="KW-0862">Zinc</keyword>
<dbReference type="InterPro" id="IPR006574">
    <property type="entry name" value="PRY"/>
</dbReference>
<evidence type="ECO:0000313" key="11">
    <source>
        <dbReference type="Ensembl" id="ENSAPEP00000028493.1"/>
    </source>
</evidence>
<feature type="coiled-coil region" evidence="7">
    <location>
        <begin position="262"/>
        <end position="292"/>
    </location>
</feature>
<dbReference type="InterPro" id="IPR027370">
    <property type="entry name" value="Znf-RING_euk"/>
</dbReference>
<keyword evidence="12" id="KW-1185">Reference proteome</keyword>
<dbReference type="OMA" id="WSEISIY"/>
<dbReference type="GO" id="GO:0008270">
    <property type="term" value="F:zinc ion binding"/>
    <property type="evidence" value="ECO:0007669"/>
    <property type="project" value="UniProtKB-KW"/>
</dbReference>
<dbReference type="STRING" id="161767.ENSAPEP00000028493"/>
<keyword evidence="1" id="KW-0399">Innate immunity</keyword>
<dbReference type="SUPFAM" id="SSF57845">
    <property type="entry name" value="B-box zinc-binding domain"/>
    <property type="match status" value="1"/>
</dbReference>
<evidence type="ECO:0000259" key="8">
    <source>
        <dbReference type="PROSITE" id="PS50089"/>
    </source>
</evidence>
<proteinExistence type="predicted"/>
<evidence type="ECO:0000256" key="7">
    <source>
        <dbReference type="SAM" id="Coils"/>
    </source>
</evidence>
<protein>
    <submittedName>
        <fullName evidence="11">Uncharacterized protein</fullName>
    </submittedName>
</protein>
<evidence type="ECO:0000259" key="10">
    <source>
        <dbReference type="PROSITE" id="PS50188"/>
    </source>
</evidence>
<dbReference type="Proteomes" id="UP000265080">
    <property type="component" value="Chromosome 23"/>
</dbReference>
<dbReference type="GeneTree" id="ENSGT01040000240385"/>
<evidence type="ECO:0000256" key="1">
    <source>
        <dbReference type="ARBA" id="ARBA00022588"/>
    </source>
</evidence>
<evidence type="ECO:0000259" key="9">
    <source>
        <dbReference type="PROSITE" id="PS50119"/>
    </source>
</evidence>
<dbReference type="SMART" id="SM00449">
    <property type="entry name" value="SPRY"/>
    <property type="match status" value="1"/>
</dbReference>
<dbReference type="PANTHER" id="PTHR25465:SF32">
    <property type="entry name" value="BLOODTHIRSTY-RELATED GENE FAMILY, MEMBER 16 ISOFORM X1-RELATED"/>
    <property type="match status" value="1"/>
</dbReference>
<dbReference type="InterPro" id="IPR051051">
    <property type="entry name" value="E3_ubiq-ligase_TRIM/RNF"/>
</dbReference>
<dbReference type="CDD" id="cd19769">
    <property type="entry name" value="Bbox2_TRIM16-like"/>
    <property type="match status" value="1"/>
</dbReference>
<dbReference type="Pfam" id="PF00622">
    <property type="entry name" value="SPRY"/>
    <property type="match status" value="1"/>
</dbReference>
<dbReference type="PROSITE" id="PS50119">
    <property type="entry name" value="ZF_BBOX"/>
    <property type="match status" value="1"/>
</dbReference>
<dbReference type="PROSITE" id="PS50188">
    <property type="entry name" value="B302_SPRY"/>
    <property type="match status" value="1"/>
</dbReference>
<dbReference type="PANTHER" id="PTHR25465">
    <property type="entry name" value="B-BOX DOMAIN CONTAINING"/>
    <property type="match status" value="1"/>
</dbReference>
<evidence type="ECO:0000256" key="4">
    <source>
        <dbReference type="ARBA" id="ARBA00022833"/>
    </source>
</evidence>
<dbReference type="Gene3D" id="2.60.120.920">
    <property type="match status" value="1"/>
</dbReference>
<keyword evidence="7" id="KW-0175">Coiled coil</keyword>
<dbReference type="SMART" id="SM00336">
    <property type="entry name" value="BBOX"/>
    <property type="match status" value="1"/>
</dbReference>
<dbReference type="Pfam" id="PF00643">
    <property type="entry name" value="zf-B_box"/>
    <property type="match status" value="1"/>
</dbReference>
<evidence type="ECO:0000256" key="6">
    <source>
        <dbReference type="PROSITE-ProRule" id="PRU00024"/>
    </source>
</evidence>
<keyword evidence="3 6" id="KW-0863">Zinc-finger</keyword>
<feature type="coiled-coil region" evidence="7">
    <location>
        <begin position="183"/>
        <end position="210"/>
    </location>
</feature>
<dbReference type="CDD" id="cd13733">
    <property type="entry name" value="SPRY_PRY_C-I_1"/>
    <property type="match status" value="1"/>
</dbReference>
<dbReference type="InterPro" id="IPR001841">
    <property type="entry name" value="Znf_RING"/>
</dbReference>
<dbReference type="InterPro" id="IPR003877">
    <property type="entry name" value="SPRY_dom"/>
</dbReference>
<reference evidence="11 12" key="1">
    <citation type="submission" date="2018-03" db="EMBL/GenBank/DDBJ databases">
        <title>Finding Nemo's genes: A chromosome-scale reference assembly of the genome of the orange clownfish Amphiprion percula.</title>
        <authorList>
            <person name="Lehmann R."/>
        </authorList>
    </citation>
    <scope>NUCLEOTIDE SEQUENCE</scope>
</reference>
<feature type="domain" description="RING-type" evidence="8">
    <location>
        <begin position="11"/>
        <end position="51"/>
    </location>
</feature>
<dbReference type="Gene3D" id="3.30.40.10">
    <property type="entry name" value="Zinc/RING finger domain, C3HC4 (zinc finger)"/>
    <property type="match status" value="1"/>
</dbReference>
<dbReference type="SMART" id="SM00184">
    <property type="entry name" value="RING"/>
    <property type="match status" value="1"/>
</dbReference>
<dbReference type="InterPro" id="IPR043136">
    <property type="entry name" value="B30.2/SPRY_sf"/>
</dbReference>
<dbReference type="InterPro" id="IPR058030">
    <property type="entry name" value="TRIM8/14/16/25/29/45/65_CC"/>
</dbReference>
<dbReference type="InterPro" id="IPR001870">
    <property type="entry name" value="B30.2/SPRY"/>
</dbReference>
<evidence type="ECO:0000313" key="12">
    <source>
        <dbReference type="Proteomes" id="UP000265080"/>
    </source>
</evidence>
<evidence type="ECO:0000256" key="5">
    <source>
        <dbReference type="ARBA" id="ARBA00022859"/>
    </source>
</evidence>
<dbReference type="FunFam" id="2.60.120.920:FF:000004">
    <property type="entry name" value="Butyrophilin subfamily 1 member A1"/>
    <property type="match status" value="1"/>
</dbReference>
<dbReference type="PROSITE" id="PS50089">
    <property type="entry name" value="ZF_RING_2"/>
    <property type="match status" value="1"/>
</dbReference>
<dbReference type="InterPro" id="IPR000315">
    <property type="entry name" value="Znf_B-box"/>
</dbReference>
<dbReference type="Pfam" id="PF13765">
    <property type="entry name" value="PRY"/>
    <property type="match status" value="1"/>
</dbReference>
<dbReference type="GO" id="GO:0005737">
    <property type="term" value="C:cytoplasm"/>
    <property type="evidence" value="ECO:0007669"/>
    <property type="project" value="UniProtKB-ARBA"/>
</dbReference>
<evidence type="ECO:0000256" key="2">
    <source>
        <dbReference type="ARBA" id="ARBA00022723"/>
    </source>
</evidence>
<dbReference type="SMART" id="SM00589">
    <property type="entry name" value="PRY"/>
    <property type="match status" value="1"/>
</dbReference>
<dbReference type="InterPro" id="IPR013083">
    <property type="entry name" value="Znf_RING/FYVE/PHD"/>
</dbReference>
<dbReference type="Gene3D" id="4.10.830.40">
    <property type="match status" value="1"/>
</dbReference>
<reference evidence="11" key="2">
    <citation type="submission" date="2025-08" db="UniProtKB">
        <authorList>
            <consortium name="Ensembl"/>
        </authorList>
    </citation>
    <scope>IDENTIFICATION</scope>
</reference>
<keyword evidence="5" id="KW-0391">Immunity</keyword>
<dbReference type="Ensembl" id="ENSAPET00000029244.1">
    <property type="protein sequence ID" value="ENSAPEP00000028493.1"/>
    <property type="gene ID" value="ENSAPEG00000020243.1"/>
</dbReference>
<dbReference type="SUPFAM" id="SSF49899">
    <property type="entry name" value="Concanavalin A-like lectins/glucanases"/>
    <property type="match status" value="1"/>
</dbReference>
<dbReference type="CDD" id="cd19802">
    <property type="entry name" value="Bbox1_TRIM8-like"/>
    <property type="match status" value="1"/>
</dbReference>
<dbReference type="PRINTS" id="PR01407">
    <property type="entry name" value="BUTYPHLNCDUF"/>
</dbReference>
<organism evidence="11 12">
    <name type="scientific">Amphiprion percula</name>
    <name type="common">Orange clownfish</name>
    <name type="synonym">Lutjanus percula</name>
    <dbReference type="NCBI Taxonomy" id="161767"/>
    <lineage>
        <taxon>Eukaryota</taxon>
        <taxon>Metazoa</taxon>
        <taxon>Chordata</taxon>
        <taxon>Craniata</taxon>
        <taxon>Vertebrata</taxon>
        <taxon>Euteleostomi</taxon>
        <taxon>Actinopterygii</taxon>
        <taxon>Neopterygii</taxon>
        <taxon>Teleostei</taxon>
        <taxon>Neoteleostei</taxon>
        <taxon>Acanthomorphata</taxon>
        <taxon>Ovalentaria</taxon>
        <taxon>Pomacentridae</taxon>
        <taxon>Amphiprion</taxon>
    </lineage>
</organism>
<dbReference type="AlphaFoldDB" id="A0A3P8TZP6"/>
<keyword evidence="2" id="KW-0479">Metal-binding</keyword>
<dbReference type="PROSITE" id="PS00518">
    <property type="entry name" value="ZF_RING_1"/>
    <property type="match status" value="1"/>
</dbReference>
<reference evidence="11" key="3">
    <citation type="submission" date="2025-09" db="UniProtKB">
        <authorList>
            <consortium name="Ensembl"/>
        </authorList>
    </citation>
    <scope>IDENTIFICATION</scope>
</reference>
<dbReference type="GO" id="GO:0045087">
    <property type="term" value="P:innate immune response"/>
    <property type="evidence" value="ECO:0007669"/>
    <property type="project" value="UniProtKB-KW"/>
</dbReference>
<sequence>MATSQQSMFKCCICLDDFTEPVSTPCGHNFCQVCINNYWDSSDTIQCPLCKQTFNKRPLLSVNVLLRDLIGQKQTKTSPEETNQTHKTPDILCDVCAGEEKKVKAVKSCLLCEESFCSEHVKPHQDDEKLKSHEMLDPVSRLKDRLCKQHKAPLELVCYSDLTCVCVLCIKSNHKDHQCVPLKNRLGKKKAKVDRELSELRQQIKDRKKILSAVDESMELSQENTTTDIADVLEIFTHIKEAVQLSETRLVSAITLLHSKSESRNETIKDNLQEEISELEDRKDELDHLSQIIDDIRLLQSLHSLSEPPTTKNWSEISIYSDSAVASVRNGVSKLLLELHNRMQNETKKIVRKEIKRIQKYAVDVTLDSNTANDQLIVSSDGKQVRNGGLTQKVPDNPERFDILLGVLGKEGYSSGAFYFEVKVEGMTSWDIGVALETVDRKGLYQVGLDNGYVILTLRDGKNLKACDQNHVELDASKTIKKVGVFVDHEEGEVCFYDVGMKTHIYSFTGCKFPKKKLLPYLNTCTHTDGNNFPMVITPVK</sequence>
<name>A0A3P8TZP6_AMPPE</name>
<dbReference type="Pfam" id="PF13445">
    <property type="entry name" value="zf-RING_UBOX"/>
    <property type="match status" value="1"/>
</dbReference>
<dbReference type="InterPro" id="IPR013320">
    <property type="entry name" value="ConA-like_dom_sf"/>
</dbReference>
<feature type="domain" description="B box-type" evidence="9">
    <location>
        <begin position="142"/>
        <end position="182"/>
    </location>
</feature>
<evidence type="ECO:0000256" key="3">
    <source>
        <dbReference type="ARBA" id="ARBA00022771"/>
    </source>
</evidence>
<dbReference type="Pfam" id="PF25600">
    <property type="entry name" value="TRIM_CC"/>
    <property type="match status" value="1"/>
</dbReference>
<dbReference type="SUPFAM" id="SSF57850">
    <property type="entry name" value="RING/U-box"/>
    <property type="match status" value="1"/>
</dbReference>
<dbReference type="Gene3D" id="3.30.160.60">
    <property type="entry name" value="Classic Zinc Finger"/>
    <property type="match status" value="1"/>
</dbReference>
<accession>A0A3P8TZP6</accession>